<evidence type="ECO:0000313" key="2">
    <source>
        <dbReference type="EMBL" id="QVS35174.1"/>
    </source>
</evidence>
<keyword evidence="1" id="KW-0614">Plasmid</keyword>
<dbReference type="EMBL" id="CP074654">
    <property type="protein sequence ID" value="QVS35174.1"/>
    <property type="molecule type" value="Genomic_DNA"/>
</dbReference>
<geneLocation type="plasmid" evidence="3">
    <name>pCFSAN044888</name>
</geneLocation>
<reference evidence="1" key="2">
    <citation type="submission" date="2018-07" db="EMBL/GenBank/DDBJ databases">
        <authorList>
            <consortium name="GenomeTrakr network: Whole genome sequencing for foodborne pathogen traceback"/>
        </authorList>
    </citation>
    <scope>NUCLEOTIDE SEQUENCE</scope>
    <source>
        <plasmid evidence="2">pCFSAN029856_1</plasmid>
        <plasmid evidence="1">pCFSAN029865_2</plasmid>
    </source>
</reference>
<reference evidence="1" key="3">
    <citation type="submission" date="2021-05" db="EMBL/GenBank/DDBJ databases">
        <title>Whole genome PacBio Sequel sequence of Salmonella enterica subsp. enterica.</title>
        <authorList>
            <person name="Hoffmann M."/>
            <person name="Balkey M."/>
            <person name="Luo Y."/>
        </authorList>
    </citation>
    <scope>NUCLEOTIDE SEQUENCE</scope>
    <source>
        <plasmid evidence="2">pCFSAN029856_1</plasmid>
        <plasmid evidence="1">pCFSAN029865_2</plasmid>
        <plasmid evidence="3">pCFSAN044888</plasmid>
    </source>
</reference>
<evidence type="ECO:0000313" key="3">
    <source>
        <dbReference type="EMBL" id="QWN66657.1"/>
    </source>
</evidence>
<protein>
    <submittedName>
        <fullName evidence="1">Uncharacterized protein</fullName>
    </submittedName>
</protein>
<dbReference type="AlphaFoldDB" id="A0A8E6R4T3"/>
<accession>A0A8E6R4T3</accession>
<dbReference type="EMBL" id="CP075136">
    <property type="protein sequence ID" value="QWN66657.1"/>
    <property type="molecule type" value="Genomic_DNA"/>
</dbReference>
<gene>
    <name evidence="3" type="ORF">A7S10_023645</name>
    <name evidence="2" type="ORF">XR13_22265</name>
    <name evidence="1" type="ORF">XR62_24100</name>
</gene>
<reference evidence="3" key="1">
    <citation type="submission" date="2016-09" db="EMBL/GenBank/DDBJ databases">
        <authorList>
            <person name="Bell R."/>
        </authorList>
    </citation>
    <scope>NUCLEOTIDE SEQUENCE</scope>
    <source>
        <plasmid evidence="3">pCFSAN044888</plasmid>
    </source>
</reference>
<organism evidence="1">
    <name type="scientific">Salmonella enterica</name>
    <name type="common">Salmonella choleraesuis</name>
    <dbReference type="NCBI Taxonomy" id="28901"/>
    <lineage>
        <taxon>Bacteria</taxon>
        <taxon>Pseudomonadati</taxon>
        <taxon>Pseudomonadota</taxon>
        <taxon>Gammaproteobacteria</taxon>
        <taxon>Enterobacterales</taxon>
        <taxon>Enterobacteriaceae</taxon>
        <taxon>Salmonella</taxon>
    </lineage>
</organism>
<proteinExistence type="predicted"/>
<geneLocation type="plasmid" evidence="2">
    <name>pCFSAN029856_1</name>
</geneLocation>
<dbReference type="EMBL" id="CP074642">
    <property type="protein sequence ID" value="QVS30919.1"/>
    <property type="molecule type" value="Genomic_DNA"/>
</dbReference>
<dbReference type="RefSeq" id="WP_165801018.1">
    <property type="nucleotide sequence ID" value="NZ_CP075136.1"/>
</dbReference>
<geneLocation type="plasmid" evidence="1">
    <name>pCFSAN029865_2</name>
</geneLocation>
<sequence length="54" mass="5943">MLNFPRMMLLSIYAYLLVVFLASGAADKWIGIGLCVLFGVLSYKITGTKKSTVQ</sequence>
<name>A0A8E6R4T3_SALER</name>
<evidence type="ECO:0000313" key="1">
    <source>
        <dbReference type="EMBL" id="QVS30919.1"/>
    </source>
</evidence>